<protein>
    <submittedName>
        <fullName evidence="2">Uncharacterized protein</fullName>
    </submittedName>
</protein>
<proteinExistence type="predicted"/>
<dbReference type="AlphaFoldDB" id="A0A5B8L3S1"/>
<keyword evidence="3" id="KW-1185">Reference proteome</keyword>
<dbReference type="RefSeq" id="WP_146301181.1">
    <property type="nucleotide sequence ID" value="NZ_CP042301.2"/>
</dbReference>
<name>A0A5B8L3S1_9HYPH</name>
<feature type="compositionally biased region" description="Gly residues" evidence="1">
    <location>
        <begin position="20"/>
        <end position="29"/>
    </location>
</feature>
<evidence type="ECO:0000256" key="1">
    <source>
        <dbReference type="SAM" id="MobiDB-lite"/>
    </source>
</evidence>
<evidence type="ECO:0000313" key="3">
    <source>
        <dbReference type="Proteomes" id="UP000321389"/>
    </source>
</evidence>
<evidence type="ECO:0000313" key="2">
    <source>
        <dbReference type="EMBL" id="QDZ02544.1"/>
    </source>
</evidence>
<feature type="region of interest" description="Disordered" evidence="1">
    <location>
        <begin position="1"/>
        <end position="34"/>
    </location>
</feature>
<sequence length="123" mass="12391">MGSGGSGRFSDYSGNKKTGSGSGAAGGSSGSDKCREAFSASLEDVASHDYYKNHKSSPAVGAKLSVQVKGRVVAVIGSESVGSLPTRLNYLAGCLEDGFTYTGIVTASSNGSNPQVQADFVAD</sequence>
<reference evidence="2" key="1">
    <citation type="submission" date="2020-04" db="EMBL/GenBank/DDBJ databases">
        <title>Nitratireductor sp. nov. isolated from mangrove soil.</title>
        <authorList>
            <person name="Ye Y."/>
        </authorList>
    </citation>
    <scope>NUCLEOTIDE SEQUENCE</scope>
    <source>
        <strain evidence="2">SY7</strain>
    </source>
</reference>
<dbReference type="KEGG" id="niy:FQ775_20415"/>
<dbReference type="Proteomes" id="UP000321389">
    <property type="component" value="Chromosome"/>
</dbReference>
<organism evidence="2 3">
    <name type="scientific">Nitratireductor mangrovi</name>
    <dbReference type="NCBI Taxonomy" id="2599600"/>
    <lineage>
        <taxon>Bacteria</taxon>
        <taxon>Pseudomonadati</taxon>
        <taxon>Pseudomonadota</taxon>
        <taxon>Alphaproteobacteria</taxon>
        <taxon>Hyphomicrobiales</taxon>
        <taxon>Phyllobacteriaceae</taxon>
        <taxon>Nitratireductor</taxon>
    </lineage>
</organism>
<accession>A0A5B8L3S1</accession>
<dbReference type="EMBL" id="CP042301">
    <property type="protein sequence ID" value="QDZ02544.1"/>
    <property type="molecule type" value="Genomic_DNA"/>
</dbReference>
<dbReference type="OrthoDB" id="8451021at2"/>
<gene>
    <name evidence="2" type="ORF">FQ775_20415</name>
</gene>